<keyword evidence="2" id="KW-1185">Reference proteome</keyword>
<accession>A0ABP8MP91</accession>
<dbReference type="Proteomes" id="UP001501410">
    <property type="component" value="Unassembled WGS sequence"/>
</dbReference>
<evidence type="ECO:0000313" key="1">
    <source>
        <dbReference type="EMBL" id="GAA4453915.1"/>
    </source>
</evidence>
<name>A0ABP8MP91_9BACT</name>
<sequence length="108" mass="12605">MVRPGDRKNIVAYLGQTFQVSIRRACKTINLAKSLYYYDSVRDDSEVISKLRELADNKPAEGQDKLYARIQYPTFVTLQKNKIIFVSIIRIQFEVDFYGRFLFRSAAI</sequence>
<gene>
    <name evidence="1" type="ORF">GCM10023092_15050</name>
</gene>
<dbReference type="EMBL" id="BAABEZ010000022">
    <property type="protein sequence ID" value="GAA4453915.1"/>
    <property type="molecule type" value="Genomic_DNA"/>
</dbReference>
<reference evidence="2" key="1">
    <citation type="journal article" date="2019" name="Int. J. Syst. Evol. Microbiol.">
        <title>The Global Catalogue of Microorganisms (GCM) 10K type strain sequencing project: providing services to taxonomists for standard genome sequencing and annotation.</title>
        <authorList>
            <consortium name="The Broad Institute Genomics Platform"/>
            <consortium name="The Broad Institute Genome Sequencing Center for Infectious Disease"/>
            <person name="Wu L."/>
            <person name="Ma J."/>
        </authorList>
    </citation>
    <scope>NUCLEOTIDE SEQUENCE [LARGE SCALE GENOMIC DNA]</scope>
    <source>
        <strain evidence="2">JCM 31921</strain>
    </source>
</reference>
<protein>
    <recommendedName>
        <fullName evidence="3">Transposase</fullName>
    </recommendedName>
</protein>
<proteinExistence type="predicted"/>
<evidence type="ECO:0000313" key="2">
    <source>
        <dbReference type="Proteomes" id="UP001501410"/>
    </source>
</evidence>
<comment type="caution">
    <text evidence="1">The sequence shown here is derived from an EMBL/GenBank/DDBJ whole genome shotgun (WGS) entry which is preliminary data.</text>
</comment>
<evidence type="ECO:0008006" key="3">
    <source>
        <dbReference type="Google" id="ProtNLM"/>
    </source>
</evidence>
<organism evidence="1 2">
    <name type="scientific">Rurimicrobium arvi</name>
    <dbReference type="NCBI Taxonomy" id="2049916"/>
    <lineage>
        <taxon>Bacteria</taxon>
        <taxon>Pseudomonadati</taxon>
        <taxon>Bacteroidota</taxon>
        <taxon>Chitinophagia</taxon>
        <taxon>Chitinophagales</taxon>
        <taxon>Chitinophagaceae</taxon>
        <taxon>Rurimicrobium</taxon>
    </lineage>
</organism>